<evidence type="ECO:0000256" key="13">
    <source>
        <dbReference type="ARBA" id="ARBA00022989"/>
    </source>
</evidence>
<evidence type="ECO:0000313" key="26">
    <source>
        <dbReference type="Proteomes" id="UP000253426"/>
    </source>
</evidence>
<comment type="similarity">
    <text evidence="5">Belongs to the CDS family.</text>
</comment>
<protein>
    <recommendedName>
        <fullName evidence="7">Phosphatidate cytidylyltransferase</fullName>
        <ecNumber evidence="6">2.7.7.41</ecNumber>
    </recommendedName>
    <alternativeName>
        <fullName evidence="20">CDP-DAG synthase</fullName>
    </alternativeName>
    <alternativeName>
        <fullName evidence="22">CDP-DG synthase</fullName>
    </alternativeName>
    <alternativeName>
        <fullName evidence="18">CDP-diacylglycerol synthase</fullName>
    </alternativeName>
    <alternativeName>
        <fullName evidence="21">CDP-diglyceride pyrophosphorylase</fullName>
    </alternativeName>
    <alternativeName>
        <fullName evidence="23">CDP-diglyceride synthase</fullName>
    </alternativeName>
    <alternativeName>
        <fullName evidence="19">CTP:phosphatidate cytidylyltransferase</fullName>
    </alternativeName>
</protein>
<keyword evidence="15 24" id="KW-0472">Membrane</keyword>
<evidence type="ECO:0000256" key="1">
    <source>
        <dbReference type="ARBA" id="ARBA00001698"/>
    </source>
</evidence>
<comment type="caution">
    <text evidence="25">The sequence shown here is derived from an EMBL/GenBank/DDBJ whole genome shotgun (WGS) entry which is preliminary data.</text>
</comment>
<evidence type="ECO:0000256" key="17">
    <source>
        <dbReference type="ARBA" id="ARBA00023264"/>
    </source>
</evidence>
<feature type="transmembrane region" description="Helical" evidence="24">
    <location>
        <begin position="159"/>
        <end position="181"/>
    </location>
</feature>
<accession>A0A366HQV1</accession>
<feature type="transmembrane region" description="Helical" evidence="24">
    <location>
        <begin position="71"/>
        <end position="91"/>
    </location>
</feature>
<keyword evidence="9" id="KW-0444">Lipid biosynthesis</keyword>
<evidence type="ECO:0000256" key="20">
    <source>
        <dbReference type="ARBA" id="ARBA00032253"/>
    </source>
</evidence>
<name>A0A366HQV1_9BACT</name>
<evidence type="ECO:0000256" key="15">
    <source>
        <dbReference type="ARBA" id="ARBA00023136"/>
    </source>
</evidence>
<evidence type="ECO:0000256" key="23">
    <source>
        <dbReference type="ARBA" id="ARBA00033406"/>
    </source>
</evidence>
<dbReference type="GO" id="GO:0004605">
    <property type="term" value="F:phosphatidate cytidylyltransferase activity"/>
    <property type="evidence" value="ECO:0007669"/>
    <property type="project" value="UniProtKB-EC"/>
</dbReference>
<evidence type="ECO:0000256" key="11">
    <source>
        <dbReference type="ARBA" id="ARBA00022692"/>
    </source>
</evidence>
<dbReference type="PANTHER" id="PTHR46382">
    <property type="entry name" value="PHOSPHATIDATE CYTIDYLYLTRANSFERASE"/>
    <property type="match status" value="1"/>
</dbReference>
<dbReference type="GO" id="GO:0016024">
    <property type="term" value="P:CDP-diacylglycerol biosynthetic process"/>
    <property type="evidence" value="ECO:0007669"/>
    <property type="project" value="TreeGrafter"/>
</dbReference>
<reference evidence="25 26" key="1">
    <citation type="submission" date="2018-06" db="EMBL/GenBank/DDBJ databases">
        <title>Genomic Encyclopedia of Type Strains, Phase IV (KMG-IV): sequencing the most valuable type-strain genomes for metagenomic binning, comparative biology and taxonomic classification.</title>
        <authorList>
            <person name="Goeker M."/>
        </authorList>
    </citation>
    <scope>NUCLEOTIDE SEQUENCE [LARGE SCALE GENOMIC DNA]</scope>
    <source>
        <strain evidence="25 26">DSM 25532</strain>
    </source>
</reference>
<gene>
    <name evidence="25" type="ORF">DES53_103301</name>
</gene>
<evidence type="ECO:0000256" key="4">
    <source>
        <dbReference type="ARBA" id="ARBA00005189"/>
    </source>
</evidence>
<feature type="transmembrane region" description="Helical" evidence="24">
    <location>
        <begin position="202"/>
        <end position="221"/>
    </location>
</feature>
<evidence type="ECO:0000256" key="22">
    <source>
        <dbReference type="ARBA" id="ARBA00032743"/>
    </source>
</evidence>
<keyword evidence="17" id="KW-1208">Phospholipid metabolism</keyword>
<evidence type="ECO:0000256" key="19">
    <source>
        <dbReference type="ARBA" id="ARBA00031825"/>
    </source>
</evidence>
<evidence type="ECO:0000256" key="8">
    <source>
        <dbReference type="ARBA" id="ARBA00022475"/>
    </source>
</evidence>
<comment type="catalytic activity">
    <reaction evidence="1">
        <text>a 1,2-diacyl-sn-glycero-3-phosphate + CTP + H(+) = a CDP-1,2-diacyl-sn-glycerol + diphosphate</text>
        <dbReference type="Rhea" id="RHEA:16229"/>
        <dbReference type="ChEBI" id="CHEBI:15378"/>
        <dbReference type="ChEBI" id="CHEBI:33019"/>
        <dbReference type="ChEBI" id="CHEBI:37563"/>
        <dbReference type="ChEBI" id="CHEBI:58332"/>
        <dbReference type="ChEBI" id="CHEBI:58608"/>
        <dbReference type="EC" id="2.7.7.41"/>
    </reaction>
</comment>
<evidence type="ECO:0000256" key="9">
    <source>
        <dbReference type="ARBA" id="ARBA00022516"/>
    </source>
</evidence>
<evidence type="ECO:0000256" key="12">
    <source>
        <dbReference type="ARBA" id="ARBA00022695"/>
    </source>
</evidence>
<organism evidence="25 26">
    <name type="scientific">Roseimicrobium gellanilyticum</name>
    <dbReference type="NCBI Taxonomy" id="748857"/>
    <lineage>
        <taxon>Bacteria</taxon>
        <taxon>Pseudomonadati</taxon>
        <taxon>Verrucomicrobiota</taxon>
        <taxon>Verrucomicrobiia</taxon>
        <taxon>Verrucomicrobiales</taxon>
        <taxon>Verrucomicrobiaceae</taxon>
        <taxon>Roseimicrobium</taxon>
    </lineage>
</organism>
<evidence type="ECO:0000256" key="5">
    <source>
        <dbReference type="ARBA" id="ARBA00010185"/>
    </source>
</evidence>
<evidence type="ECO:0000313" key="25">
    <source>
        <dbReference type="EMBL" id="RBP45303.1"/>
    </source>
</evidence>
<comment type="pathway">
    <text evidence="4">Lipid metabolism.</text>
</comment>
<keyword evidence="10 25" id="KW-0808">Transferase</keyword>
<dbReference type="EC" id="2.7.7.41" evidence="6"/>
<keyword evidence="14" id="KW-0443">Lipid metabolism</keyword>
<dbReference type="Pfam" id="PF01148">
    <property type="entry name" value="CTP_transf_1"/>
    <property type="match status" value="1"/>
</dbReference>
<evidence type="ECO:0000256" key="10">
    <source>
        <dbReference type="ARBA" id="ARBA00022679"/>
    </source>
</evidence>
<keyword evidence="16" id="KW-0594">Phospholipid biosynthesis</keyword>
<dbReference type="RefSeq" id="WP_113958430.1">
    <property type="nucleotide sequence ID" value="NZ_QNRR01000003.1"/>
</dbReference>
<evidence type="ECO:0000256" key="2">
    <source>
        <dbReference type="ARBA" id="ARBA00004651"/>
    </source>
</evidence>
<feature type="transmembrane region" description="Helical" evidence="24">
    <location>
        <begin position="97"/>
        <end position="119"/>
    </location>
</feature>
<keyword evidence="8" id="KW-1003">Cell membrane</keyword>
<feature type="transmembrane region" description="Helical" evidence="24">
    <location>
        <begin position="227"/>
        <end position="246"/>
    </location>
</feature>
<keyword evidence="13 24" id="KW-1133">Transmembrane helix</keyword>
<evidence type="ECO:0000256" key="18">
    <source>
        <dbReference type="ARBA" id="ARBA00029893"/>
    </source>
</evidence>
<evidence type="ECO:0000256" key="16">
    <source>
        <dbReference type="ARBA" id="ARBA00023209"/>
    </source>
</evidence>
<comment type="pathway">
    <text evidence="3">Phospholipid metabolism; CDP-diacylglycerol biosynthesis; CDP-diacylglycerol from sn-glycerol 3-phosphate: step 3/3.</text>
</comment>
<evidence type="ECO:0000256" key="24">
    <source>
        <dbReference type="SAM" id="Phobius"/>
    </source>
</evidence>
<evidence type="ECO:0000256" key="21">
    <source>
        <dbReference type="ARBA" id="ARBA00032396"/>
    </source>
</evidence>
<evidence type="ECO:0000256" key="7">
    <source>
        <dbReference type="ARBA" id="ARBA00019373"/>
    </source>
</evidence>
<dbReference type="OrthoDB" id="9799199at2"/>
<keyword evidence="11 24" id="KW-0812">Transmembrane</keyword>
<feature type="transmembrane region" description="Helical" evidence="24">
    <location>
        <begin position="131"/>
        <end position="153"/>
    </location>
</feature>
<dbReference type="AlphaFoldDB" id="A0A366HQV1"/>
<keyword evidence="26" id="KW-1185">Reference proteome</keyword>
<proteinExistence type="inferred from homology"/>
<evidence type="ECO:0000256" key="6">
    <source>
        <dbReference type="ARBA" id="ARBA00012487"/>
    </source>
</evidence>
<comment type="subcellular location">
    <subcellularLocation>
        <location evidence="2">Cell membrane</location>
        <topology evidence="2">Multi-pass membrane protein</topology>
    </subcellularLocation>
</comment>
<sequence length="297" mass="32380">MSAPQSTSQPPSKGKVFVIRLGSTLALWAFITVGLLTGLDWLLLLMIALAGIGTSAEYFRLEARDTKARAYRWVGFGLCVVFWAVMAWQSIPQSVEPPWWLEAAFLAATVQAAFLPALAHSLEGRDTLVRIYFTIFGVIYTALMMGFLARILFMEQAASGSHLLLMAIMVTKFSDMGAYAFGSWFGKHKMIPHISPAKTWEGLSGAFTGAYVAMCSMMFIVPDKLAPLNWTSALILAPILCIAAVIGDLAESVLKRCHSIKDSGHKLPGIGGILDLTDSLLFTAPVCYFYLRVIGQA</sequence>
<evidence type="ECO:0000256" key="14">
    <source>
        <dbReference type="ARBA" id="ARBA00023098"/>
    </source>
</evidence>
<keyword evidence="12 25" id="KW-0548">Nucleotidyltransferase</keyword>
<dbReference type="Proteomes" id="UP000253426">
    <property type="component" value="Unassembled WGS sequence"/>
</dbReference>
<evidence type="ECO:0000256" key="3">
    <source>
        <dbReference type="ARBA" id="ARBA00005119"/>
    </source>
</evidence>
<dbReference type="GO" id="GO:0005886">
    <property type="term" value="C:plasma membrane"/>
    <property type="evidence" value="ECO:0007669"/>
    <property type="project" value="UniProtKB-SubCell"/>
</dbReference>
<dbReference type="PANTHER" id="PTHR46382:SF1">
    <property type="entry name" value="PHOSPHATIDATE CYTIDYLYLTRANSFERASE"/>
    <property type="match status" value="1"/>
</dbReference>
<dbReference type="EMBL" id="QNRR01000003">
    <property type="protein sequence ID" value="RBP45303.1"/>
    <property type="molecule type" value="Genomic_DNA"/>
</dbReference>